<feature type="domain" description="COMM" evidence="1">
    <location>
        <begin position="122"/>
        <end position="191"/>
    </location>
</feature>
<evidence type="ECO:0000313" key="3">
    <source>
        <dbReference type="EMBL" id="KAA0154693.1"/>
    </source>
</evidence>
<accession>A0A5A8CNK0</accession>
<proteinExistence type="predicted"/>
<protein>
    <recommendedName>
        <fullName evidence="1">COMM domain-containing protein</fullName>
    </recommendedName>
</protein>
<dbReference type="PROSITE" id="PS51269">
    <property type="entry name" value="COMM"/>
    <property type="match status" value="1"/>
</dbReference>
<dbReference type="EMBL" id="VLTN01000010">
    <property type="protein sequence ID" value="KAA0154693.1"/>
    <property type="molecule type" value="Genomic_DNA"/>
</dbReference>
<dbReference type="InterPro" id="IPR017920">
    <property type="entry name" value="COMM"/>
</dbReference>
<evidence type="ECO:0000313" key="5">
    <source>
        <dbReference type="EMBL" id="KAA0172557.1"/>
    </source>
</evidence>
<evidence type="ECO:0000313" key="6">
    <source>
        <dbReference type="Proteomes" id="UP000322899"/>
    </source>
</evidence>
<dbReference type="Pfam" id="PF07258">
    <property type="entry name" value="COMM_domain"/>
    <property type="match status" value="1"/>
</dbReference>
<dbReference type="OrthoDB" id="17646at2759"/>
<sequence>MAASWESLAGLGTVRAVDSDADALPSFLAAVAARVCGSDADVSAQFATRAGAPYLGKLEAAASRALQLAVAKGMSEPETVAWCRDQGVDAATAAALASAVQTHRAELLRAAGRRASTIASGVLEDFDWSLRLVLASSTRAEMTEPVVVLTLTVRAGADDSPAEHIVELSRSDLEALVSDFDAIDRVLAKFAPITAAKA</sequence>
<reference evidence="6 7" key="1">
    <citation type="submission" date="2019-07" db="EMBL/GenBank/DDBJ databases">
        <title>Genomes of Cafeteria roenbergensis.</title>
        <authorList>
            <person name="Fischer M.G."/>
            <person name="Hackl T."/>
            <person name="Roman M."/>
        </authorList>
    </citation>
    <scope>NUCLEOTIDE SEQUENCE [LARGE SCALE GENOMIC DNA]</scope>
    <source>
        <strain evidence="3 7">BVI</strain>
        <strain evidence="2 9">Cflag</strain>
        <strain evidence="5 6">E4-10P</strain>
        <strain evidence="4 8">RCC970-E3</strain>
    </source>
</reference>
<dbReference type="EMBL" id="VLTL01000141">
    <property type="protein sequence ID" value="KAA0158835.1"/>
    <property type="molecule type" value="Genomic_DNA"/>
</dbReference>
<dbReference type="Proteomes" id="UP000323011">
    <property type="component" value="Unassembled WGS sequence"/>
</dbReference>
<gene>
    <name evidence="5" type="ORF">FNF27_05912</name>
    <name evidence="4" type="ORF">FNF28_06080</name>
    <name evidence="3" type="ORF">FNF29_02222</name>
    <name evidence="2" type="ORF">FNF31_07271</name>
</gene>
<name>A0A5A8CNK0_CAFRO</name>
<evidence type="ECO:0000313" key="2">
    <source>
        <dbReference type="EMBL" id="KAA0149165.1"/>
    </source>
</evidence>
<evidence type="ECO:0000313" key="4">
    <source>
        <dbReference type="EMBL" id="KAA0158835.1"/>
    </source>
</evidence>
<comment type="caution">
    <text evidence="3">The sequence shown here is derived from an EMBL/GenBank/DDBJ whole genome shotgun (WGS) entry which is preliminary data.</text>
</comment>
<keyword evidence="7" id="KW-1185">Reference proteome</keyword>
<dbReference type="AlphaFoldDB" id="A0A5A8CNK0"/>
<dbReference type="Proteomes" id="UP000324907">
    <property type="component" value="Unassembled WGS sequence"/>
</dbReference>
<evidence type="ECO:0000313" key="7">
    <source>
        <dbReference type="Proteomes" id="UP000323011"/>
    </source>
</evidence>
<evidence type="ECO:0000313" key="8">
    <source>
        <dbReference type="Proteomes" id="UP000324907"/>
    </source>
</evidence>
<evidence type="ECO:0000259" key="1">
    <source>
        <dbReference type="PROSITE" id="PS51269"/>
    </source>
</evidence>
<organism evidence="3 7">
    <name type="scientific">Cafeteria roenbergensis</name>
    <name type="common">Marine flagellate</name>
    <dbReference type="NCBI Taxonomy" id="33653"/>
    <lineage>
        <taxon>Eukaryota</taxon>
        <taxon>Sar</taxon>
        <taxon>Stramenopiles</taxon>
        <taxon>Bigyra</taxon>
        <taxon>Opalozoa</taxon>
        <taxon>Bicosoecida</taxon>
        <taxon>Cafeteriaceae</taxon>
        <taxon>Cafeteria</taxon>
    </lineage>
</organism>
<dbReference type="Proteomes" id="UP000325113">
    <property type="component" value="Unassembled WGS sequence"/>
</dbReference>
<dbReference type="EMBL" id="VLTO01000046">
    <property type="protein sequence ID" value="KAA0172557.1"/>
    <property type="molecule type" value="Genomic_DNA"/>
</dbReference>
<dbReference type="OMA" id="YIVFICA"/>
<dbReference type="Proteomes" id="UP000322899">
    <property type="component" value="Unassembled WGS sequence"/>
</dbReference>
<evidence type="ECO:0000313" key="9">
    <source>
        <dbReference type="Proteomes" id="UP000325113"/>
    </source>
</evidence>
<dbReference type="EMBL" id="VLTM01000139">
    <property type="protein sequence ID" value="KAA0149165.1"/>
    <property type="molecule type" value="Genomic_DNA"/>
</dbReference>